<protein>
    <submittedName>
        <fullName evidence="1">Uncharacterized protein</fullName>
    </submittedName>
</protein>
<reference evidence="1" key="1">
    <citation type="submission" date="2020-03" db="EMBL/GenBank/DDBJ databases">
        <title>The deep terrestrial virosphere.</title>
        <authorList>
            <person name="Holmfeldt K."/>
            <person name="Nilsson E."/>
            <person name="Simone D."/>
            <person name="Lopez-Fernandez M."/>
            <person name="Wu X."/>
            <person name="de Brujin I."/>
            <person name="Lundin D."/>
            <person name="Andersson A."/>
            <person name="Bertilsson S."/>
            <person name="Dopson M."/>
        </authorList>
    </citation>
    <scope>NUCLEOTIDE SEQUENCE</scope>
    <source>
        <strain evidence="1">TM448A01231</strain>
        <strain evidence="2">TM448B01337</strain>
    </source>
</reference>
<dbReference type="EMBL" id="MT144118">
    <property type="protein sequence ID" value="QJA49121.1"/>
    <property type="molecule type" value="Genomic_DNA"/>
</dbReference>
<proteinExistence type="predicted"/>
<accession>A0A6H1ZNW6</accession>
<evidence type="ECO:0000313" key="1">
    <source>
        <dbReference type="EMBL" id="QJA49121.1"/>
    </source>
</evidence>
<sequence length="61" mass="7386">MPKQEESEYHYFMCERCRHVVRAKSGWYRAKCPMCGGELEHDCRFEIFLRWRSQKGGEKNA</sequence>
<gene>
    <name evidence="1" type="ORF">TM448A01231_0021</name>
    <name evidence="2" type="ORF">TM448B01337_0020</name>
</gene>
<evidence type="ECO:0000313" key="2">
    <source>
        <dbReference type="EMBL" id="QJH98544.1"/>
    </source>
</evidence>
<dbReference type="AlphaFoldDB" id="A0A6H1ZNW6"/>
<organism evidence="1">
    <name type="scientific">viral metagenome</name>
    <dbReference type="NCBI Taxonomy" id="1070528"/>
    <lineage>
        <taxon>unclassified sequences</taxon>
        <taxon>metagenomes</taxon>
        <taxon>organismal metagenomes</taxon>
    </lineage>
</organism>
<name>A0A6H1ZNW6_9ZZZZ</name>
<dbReference type="EMBL" id="MT144739">
    <property type="protein sequence ID" value="QJH98544.1"/>
    <property type="molecule type" value="Genomic_DNA"/>
</dbReference>